<dbReference type="SUPFAM" id="SSF82866">
    <property type="entry name" value="Multidrug efflux transporter AcrB transmembrane domain"/>
    <property type="match status" value="2"/>
</dbReference>
<dbReference type="PROSITE" id="PS50156">
    <property type="entry name" value="SSD"/>
    <property type="match status" value="1"/>
</dbReference>
<feature type="transmembrane region" description="Helical" evidence="7">
    <location>
        <begin position="688"/>
        <end position="712"/>
    </location>
</feature>
<feature type="transmembrane region" description="Helical" evidence="7">
    <location>
        <begin position="210"/>
        <end position="226"/>
    </location>
</feature>
<evidence type="ECO:0000256" key="7">
    <source>
        <dbReference type="SAM" id="Phobius"/>
    </source>
</evidence>
<evidence type="ECO:0000256" key="3">
    <source>
        <dbReference type="ARBA" id="ARBA00022475"/>
    </source>
</evidence>
<feature type="transmembrane region" description="Helical" evidence="7">
    <location>
        <begin position="393"/>
        <end position="412"/>
    </location>
</feature>
<evidence type="ECO:0000256" key="5">
    <source>
        <dbReference type="ARBA" id="ARBA00022989"/>
    </source>
</evidence>
<name>A0A3D9HKZ1_9FLAO</name>
<evidence type="ECO:0000256" key="6">
    <source>
        <dbReference type="ARBA" id="ARBA00023136"/>
    </source>
</evidence>
<evidence type="ECO:0000256" key="1">
    <source>
        <dbReference type="ARBA" id="ARBA00004651"/>
    </source>
</evidence>
<proteinExistence type="inferred from homology"/>
<feature type="transmembrane region" description="Helical" evidence="7">
    <location>
        <begin position="259"/>
        <end position="283"/>
    </location>
</feature>
<feature type="transmembrane region" description="Helical" evidence="7">
    <location>
        <begin position="304"/>
        <end position="325"/>
    </location>
</feature>
<organism evidence="9 10">
    <name type="scientific">Seonamhaeicola aphaedonensis</name>
    <dbReference type="NCBI Taxonomy" id="1461338"/>
    <lineage>
        <taxon>Bacteria</taxon>
        <taxon>Pseudomonadati</taxon>
        <taxon>Bacteroidota</taxon>
        <taxon>Flavobacteriia</taxon>
        <taxon>Flavobacteriales</taxon>
        <taxon>Flavobacteriaceae</taxon>
    </lineage>
</organism>
<evidence type="ECO:0000256" key="4">
    <source>
        <dbReference type="ARBA" id="ARBA00022692"/>
    </source>
</evidence>
<evidence type="ECO:0000259" key="8">
    <source>
        <dbReference type="PROSITE" id="PS50156"/>
    </source>
</evidence>
<comment type="caution">
    <text evidence="9">The sequence shown here is derived from an EMBL/GenBank/DDBJ whole genome shotgun (WGS) entry which is preliminary data.</text>
</comment>
<gene>
    <name evidence="9" type="ORF">DFQ02_101167</name>
</gene>
<evidence type="ECO:0000256" key="2">
    <source>
        <dbReference type="ARBA" id="ARBA00010157"/>
    </source>
</evidence>
<dbReference type="InterPro" id="IPR004869">
    <property type="entry name" value="MMPL_dom"/>
</dbReference>
<dbReference type="PANTHER" id="PTHR33406">
    <property type="entry name" value="MEMBRANE PROTEIN MJ1562-RELATED"/>
    <property type="match status" value="1"/>
</dbReference>
<evidence type="ECO:0000313" key="9">
    <source>
        <dbReference type="EMBL" id="RED50144.1"/>
    </source>
</evidence>
<comment type="subcellular location">
    <subcellularLocation>
        <location evidence="1">Cell membrane</location>
        <topology evidence="1">Multi-pass membrane protein</topology>
    </subcellularLocation>
</comment>
<keyword evidence="5 7" id="KW-1133">Transmembrane helix</keyword>
<keyword evidence="6 7" id="KW-0472">Membrane</keyword>
<dbReference type="Proteomes" id="UP000256629">
    <property type="component" value="Unassembled WGS sequence"/>
</dbReference>
<dbReference type="OrthoDB" id="9805018at2"/>
<dbReference type="Pfam" id="PF03176">
    <property type="entry name" value="MMPL"/>
    <property type="match status" value="2"/>
</dbReference>
<dbReference type="GO" id="GO:0005886">
    <property type="term" value="C:plasma membrane"/>
    <property type="evidence" value="ECO:0007669"/>
    <property type="project" value="UniProtKB-SubCell"/>
</dbReference>
<dbReference type="PANTHER" id="PTHR33406:SF6">
    <property type="entry name" value="MEMBRANE PROTEIN YDGH-RELATED"/>
    <property type="match status" value="1"/>
</dbReference>
<feature type="transmembrane region" description="Helical" evidence="7">
    <location>
        <begin position="617"/>
        <end position="639"/>
    </location>
</feature>
<comment type="similarity">
    <text evidence="2">Belongs to the resistance-nodulation-cell division (RND) (TC 2.A.6) family. MmpL subfamily.</text>
</comment>
<feature type="domain" description="SSD" evidence="8">
    <location>
        <begin position="201"/>
        <end position="358"/>
    </location>
</feature>
<dbReference type="InterPro" id="IPR050545">
    <property type="entry name" value="Mycobact_MmpL"/>
</dbReference>
<dbReference type="AlphaFoldDB" id="A0A3D9HKZ1"/>
<feature type="transmembrane region" description="Helical" evidence="7">
    <location>
        <begin position="12"/>
        <end position="30"/>
    </location>
</feature>
<dbReference type="InterPro" id="IPR000731">
    <property type="entry name" value="SSD"/>
</dbReference>
<keyword evidence="3" id="KW-1003">Cell membrane</keyword>
<sequence>MIKQWIKYRYVLLVIVIVFTVYSISILNRIKYNTDFYQFFPENDPEYTFYKQVNSQFKDYSNILVIALENPKYSFDQSFLDTSKIFIDSLKRFAEIRRVSSLIDLSYPYNTFLGLTQLHYLNKDDSSNIAIDLKKVFKDYEWTQYFINKESNALFVWIEIEDNLDNSDTVLLLNKLEKLRNSLTINSYIIGDKYLETSFKDLLSLEIKDFTLWFFVFLIVTLVLIFRKFIAIIFPLIVVFVSLVIFLGGMAYFNKPLGIMANLFPVIILIIGISDVIHLSYKYNSLRVNEVCKKKALYVTLKEVGKTTFVTSFTTAIGFFVMYISPMPAIREFGLEAGLSILLVYLITVSLTPVFFLMTKNKITFSSSNFFENLSKVIIKKAQWFNGQPKSVLVTYISISIFSVISIFFINVNNYKLSNVPSNSELSNNYSFFEKNFGGARDFELLLIAKKGVKLNEPDILEMGLNIQNFLDSLDYVNSIKSPILFYKLFHRAYKPFSFKANPIPSDEKSISKYDKHIGVFNNGNYLFNKEHSIYKFSGRMKDIGRLNINEKNNEILGYINTLIDTTKVQARITGKDYLVDRAHKVRIDNMIYGLIIAIISVAITLGCIYKKVALVFLTLILNLVPILIVAGIMGLTGIELRGATSIIFTIGFVIAIDDTIHFLSSFQLERKKGSSLKHSILKALEECGKAILGTSFILLGGFSVLICSGFMEVFTLGILIGITVFITLTVDLILAPVLMLTWFKKYI</sequence>
<keyword evidence="4 7" id="KW-0812">Transmembrane</keyword>
<feature type="transmembrane region" description="Helical" evidence="7">
    <location>
        <begin position="337"/>
        <end position="358"/>
    </location>
</feature>
<protein>
    <recommendedName>
        <fullName evidence="8">SSD domain-containing protein</fullName>
    </recommendedName>
</protein>
<feature type="transmembrane region" description="Helical" evidence="7">
    <location>
        <begin position="591"/>
        <end position="610"/>
    </location>
</feature>
<keyword evidence="10" id="KW-1185">Reference proteome</keyword>
<accession>A0A3D9HKZ1</accession>
<feature type="transmembrane region" description="Helical" evidence="7">
    <location>
        <begin position="645"/>
        <end position="667"/>
    </location>
</feature>
<reference evidence="9 10" key="1">
    <citation type="submission" date="2018-07" db="EMBL/GenBank/DDBJ databases">
        <title>Genomic Encyclopedia of Type Strains, Phase III (KMG-III): the genomes of soil and plant-associated and newly described type strains.</title>
        <authorList>
            <person name="Whitman W."/>
        </authorList>
    </citation>
    <scope>NUCLEOTIDE SEQUENCE [LARGE SCALE GENOMIC DNA]</scope>
    <source>
        <strain evidence="9 10">CECT 8487</strain>
    </source>
</reference>
<dbReference type="EMBL" id="QRDX01000001">
    <property type="protein sequence ID" value="RED50144.1"/>
    <property type="molecule type" value="Genomic_DNA"/>
</dbReference>
<feature type="transmembrane region" description="Helical" evidence="7">
    <location>
        <begin position="718"/>
        <end position="744"/>
    </location>
</feature>
<dbReference type="Gene3D" id="1.20.1640.10">
    <property type="entry name" value="Multidrug efflux transporter AcrB transmembrane domain"/>
    <property type="match status" value="2"/>
</dbReference>
<feature type="transmembrane region" description="Helical" evidence="7">
    <location>
        <begin position="233"/>
        <end position="253"/>
    </location>
</feature>
<evidence type="ECO:0000313" key="10">
    <source>
        <dbReference type="Proteomes" id="UP000256629"/>
    </source>
</evidence>